<dbReference type="SUPFAM" id="SSF55874">
    <property type="entry name" value="ATPase domain of HSP90 chaperone/DNA topoisomerase II/histidine kinase"/>
    <property type="match status" value="1"/>
</dbReference>
<dbReference type="Pfam" id="PF02518">
    <property type="entry name" value="HATPase_c"/>
    <property type="match status" value="1"/>
</dbReference>
<dbReference type="PRINTS" id="PR00038">
    <property type="entry name" value="HTHLUXR"/>
</dbReference>
<feature type="domain" description="Response regulatory" evidence="10">
    <location>
        <begin position="667"/>
        <end position="783"/>
    </location>
</feature>
<dbReference type="InterPro" id="IPR036890">
    <property type="entry name" value="HATPase_C_sf"/>
</dbReference>
<dbReference type="STRING" id="744872.Spica_0743"/>
<feature type="transmembrane region" description="Helical" evidence="6">
    <location>
        <begin position="307"/>
        <end position="327"/>
    </location>
</feature>
<dbReference type="SUPFAM" id="SSF52172">
    <property type="entry name" value="CheY-like"/>
    <property type="match status" value="1"/>
</dbReference>
<feature type="domain" description="HTH luxR-type" evidence="8">
    <location>
        <begin position="817"/>
        <end position="882"/>
    </location>
</feature>
<evidence type="ECO:0000256" key="1">
    <source>
        <dbReference type="ARBA" id="ARBA00000085"/>
    </source>
</evidence>
<feature type="modified residue" description="4-aspartylphosphate" evidence="5">
    <location>
        <position position="716"/>
    </location>
</feature>
<feature type="transmembrane region" description="Helical" evidence="6">
    <location>
        <begin position="364"/>
        <end position="384"/>
    </location>
</feature>
<dbReference type="KEGG" id="scd:Spica_0743"/>
<keyword evidence="6" id="KW-0812">Transmembrane</keyword>
<evidence type="ECO:0000259" key="8">
    <source>
        <dbReference type="PROSITE" id="PS50043"/>
    </source>
</evidence>
<dbReference type="eggNOG" id="COG2205">
    <property type="taxonomic scope" value="Bacteria"/>
</dbReference>
<dbReference type="SMART" id="SM00388">
    <property type="entry name" value="HisKA"/>
    <property type="match status" value="1"/>
</dbReference>
<dbReference type="SMART" id="SM00448">
    <property type="entry name" value="REC"/>
    <property type="match status" value="1"/>
</dbReference>
<dbReference type="Pfam" id="PF00072">
    <property type="entry name" value="Response_reg"/>
    <property type="match status" value="1"/>
</dbReference>
<reference evidence="12" key="1">
    <citation type="journal article" date="2013" name="Stand. Genomic Sci.">
        <title>Genome sequence of the thermophilic fresh-water bacterium Spirochaeta caldaria type strain (H1(T)), reclassification of Spirochaeta caldaria, Spirochaeta stenostrepta, and Spirochaeta zuelzerae in the genus Treponema as Treponema caldaria comb. nov., Treponema stenostrepta comb. nov., and Treponema zuelzerae comb. nov., and emendation of the genus Treponema.</title>
        <authorList>
            <person name="Abt B."/>
            <person name="Goker M."/>
            <person name="Scheuner C."/>
            <person name="Han C."/>
            <person name="Lu M."/>
            <person name="Misra M."/>
            <person name="Lapidus A."/>
            <person name="Nolan M."/>
            <person name="Lucas S."/>
            <person name="Hammon N."/>
            <person name="Deshpande S."/>
            <person name="Cheng J.F."/>
            <person name="Tapia R."/>
            <person name="Goodwin L.A."/>
            <person name="Pitluck S."/>
            <person name="Liolios K."/>
            <person name="Pagani I."/>
            <person name="Ivanova N."/>
            <person name="Mavromatis K."/>
            <person name="Mikhailova N."/>
            <person name="Huntemann M."/>
            <person name="Pati A."/>
            <person name="Chen A."/>
            <person name="Palaniappan K."/>
            <person name="Land M."/>
            <person name="Hauser L."/>
            <person name="Jeffries C.D."/>
            <person name="Rohde M."/>
            <person name="Spring S."/>
            <person name="Gronow S."/>
            <person name="Detter J.C."/>
            <person name="Bristow J."/>
            <person name="Eisen J.A."/>
            <person name="Markowitz V."/>
            <person name="Hugenholtz P."/>
            <person name="Kyrpides N.C."/>
            <person name="Woyke T."/>
            <person name="Klenk H.P."/>
        </authorList>
    </citation>
    <scope>NUCLEOTIDE SEQUENCE</scope>
    <source>
        <strain evidence="12">ATCC 51460 / DSM 7334 / H1</strain>
    </source>
</reference>
<dbReference type="InterPro" id="IPR016032">
    <property type="entry name" value="Sig_transdc_resp-reg_C-effctor"/>
</dbReference>
<dbReference type="InterPro" id="IPR005467">
    <property type="entry name" value="His_kinase_dom"/>
</dbReference>
<dbReference type="Gene3D" id="3.30.565.10">
    <property type="entry name" value="Histidine kinase-like ATPase, C-terminal domain"/>
    <property type="match status" value="1"/>
</dbReference>
<proteinExistence type="predicted"/>
<dbReference type="PROSITE" id="PS50110">
    <property type="entry name" value="RESPONSE_REGULATORY"/>
    <property type="match status" value="1"/>
</dbReference>
<dbReference type="GO" id="GO:0000155">
    <property type="term" value="F:phosphorelay sensor kinase activity"/>
    <property type="evidence" value="ECO:0007669"/>
    <property type="project" value="InterPro"/>
</dbReference>
<keyword evidence="6" id="KW-0472">Membrane</keyword>
<keyword evidence="12" id="KW-1185">Reference proteome</keyword>
<organism evidence="11 12">
    <name type="scientific">Gracilinema caldarium (strain ATCC 51460 / DSM 7334 / H1)</name>
    <name type="common">Treponema caldarium</name>
    <dbReference type="NCBI Taxonomy" id="744872"/>
    <lineage>
        <taxon>Bacteria</taxon>
        <taxon>Pseudomonadati</taxon>
        <taxon>Spirochaetota</taxon>
        <taxon>Spirochaetia</taxon>
        <taxon>Spirochaetales</taxon>
        <taxon>Breznakiellaceae</taxon>
        <taxon>Gracilinema</taxon>
    </lineage>
</organism>
<evidence type="ECO:0000256" key="2">
    <source>
        <dbReference type="ARBA" id="ARBA00012438"/>
    </source>
</evidence>
<dbReference type="EC" id="2.7.13.3" evidence="2"/>
<protein>
    <recommendedName>
        <fullName evidence="2">histidine kinase</fullName>
        <ecNumber evidence="2">2.7.13.3</ecNumber>
    </recommendedName>
</protein>
<evidence type="ECO:0000256" key="6">
    <source>
        <dbReference type="SAM" id="Phobius"/>
    </source>
</evidence>
<dbReference type="EMBL" id="CP002868">
    <property type="protein sequence ID" value="AEJ18897.1"/>
    <property type="molecule type" value="Genomic_DNA"/>
</dbReference>
<dbReference type="SUPFAM" id="SSF47384">
    <property type="entry name" value="Homodimeric domain of signal transducing histidine kinase"/>
    <property type="match status" value="1"/>
</dbReference>
<dbReference type="SUPFAM" id="SSF46894">
    <property type="entry name" value="C-terminal effector domain of the bipartite response regulators"/>
    <property type="match status" value="1"/>
</dbReference>
<dbReference type="Pfam" id="PF00196">
    <property type="entry name" value="GerE"/>
    <property type="match status" value="1"/>
</dbReference>
<dbReference type="eggNOG" id="COG2197">
    <property type="taxonomic scope" value="Bacteria"/>
</dbReference>
<feature type="domain" description="Histidine kinase" evidence="9">
    <location>
        <begin position="417"/>
        <end position="640"/>
    </location>
</feature>
<feature type="transmembrane region" description="Helical" evidence="6">
    <location>
        <begin position="190"/>
        <end position="208"/>
    </location>
</feature>
<feature type="transmembrane region" description="Helical" evidence="6">
    <location>
        <begin position="215"/>
        <end position="232"/>
    </location>
</feature>
<accession>F8EYV1</accession>
<dbReference type="InterPro" id="IPR036097">
    <property type="entry name" value="HisK_dim/P_sf"/>
</dbReference>
<keyword evidence="7" id="KW-0732">Signal</keyword>
<dbReference type="Gene3D" id="2.60.120.260">
    <property type="entry name" value="Galactose-binding domain-like"/>
    <property type="match status" value="1"/>
</dbReference>
<feature type="transmembrane region" description="Helical" evidence="6">
    <location>
        <begin position="280"/>
        <end position="301"/>
    </location>
</feature>
<dbReference type="SMART" id="SM00387">
    <property type="entry name" value="HATPase_c"/>
    <property type="match status" value="1"/>
</dbReference>
<dbReference type="InterPro" id="IPR004358">
    <property type="entry name" value="Sig_transdc_His_kin-like_C"/>
</dbReference>
<dbReference type="CDD" id="cd00082">
    <property type="entry name" value="HisKA"/>
    <property type="match status" value="1"/>
</dbReference>
<evidence type="ECO:0000313" key="11">
    <source>
        <dbReference type="EMBL" id="AEJ18897.1"/>
    </source>
</evidence>
<dbReference type="SMART" id="SM00421">
    <property type="entry name" value="HTH_LUXR"/>
    <property type="match status" value="1"/>
</dbReference>
<keyword evidence="3 5" id="KW-0597">Phosphoprotein</keyword>
<dbReference type="HOGENOM" id="CLU_326227_0_0_12"/>
<dbReference type="Gene3D" id="3.40.50.2300">
    <property type="match status" value="1"/>
</dbReference>
<dbReference type="Pfam" id="PF07695">
    <property type="entry name" value="7TMR-DISM_7TM"/>
    <property type="match status" value="1"/>
</dbReference>
<dbReference type="PANTHER" id="PTHR43547:SF2">
    <property type="entry name" value="HYBRID SIGNAL TRANSDUCTION HISTIDINE KINASE C"/>
    <property type="match status" value="1"/>
</dbReference>
<evidence type="ECO:0000256" key="5">
    <source>
        <dbReference type="PROSITE-ProRule" id="PRU00169"/>
    </source>
</evidence>
<dbReference type="InterPro" id="IPR001789">
    <property type="entry name" value="Sig_transdc_resp-reg_receiver"/>
</dbReference>
<dbReference type="PRINTS" id="PR00344">
    <property type="entry name" value="BCTRLSENSOR"/>
</dbReference>
<comment type="catalytic activity">
    <reaction evidence="1">
        <text>ATP + protein L-histidine = ADP + protein N-phospho-L-histidine.</text>
        <dbReference type="EC" id="2.7.13.3"/>
    </reaction>
</comment>
<dbReference type="InterPro" id="IPR008979">
    <property type="entry name" value="Galactose-bd-like_sf"/>
</dbReference>
<feature type="transmembrane region" description="Helical" evidence="6">
    <location>
        <begin position="252"/>
        <end position="273"/>
    </location>
</feature>
<feature type="transmembrane region" description="Helical" evidence="6">
    <location>
        <begin position="339"/>
        <end position="358"/>
    </location>
</feature>
<dbReference type="InterPro" id="IPR011623">
    <property type="entry name" value="7TMR_DISM_rcpt_extracell_dom1"/>
</dbReference>
<dbReference type="PROSITE" id="PS50043">
    <property type="entry name" value="HTH_LUXR_2"/>
    <property type="match status" value="1"/>
</dbReference>
<dbReference type="InterPro" id="IPR003661">
    <property type="entry name" value="HisK_dim/P_dom"/>
</dbReference>
<dbReference type="RefSeq" id="WP_013968208.1">
    <property type="nucleotide sequence ID" value="NC_015732.1"/>
</dbReference>
<dbReference type="Gene3D" id="1.10.287.130">
    <property type="match status" value="1"/>
</dbReference>
<dbReference type="InterPro" id="IPR011006">
    <property type="entry name" value="CheY-like_superfamily"/>
</dbReference>
<evidence type="ECO:0000313" key="12">
    <source>
        <dbReference type="Proteomes" id="UP000000503"/>
    </source>
</evidence>
<dbReference type="Gene3D" id="1.10.10.10">
    <property type="entry name" value="Winged helix-like DNA-binding domain superfamily/Winged helix DNA-binding domain"/>
    <property type="match status" value="1"/>
</dbReference>
<dbReference type="Proteomes" id="UP000000503">
    <property type="component" value="Chromosome"/>
</dbReference>
<evidence type="ECO:0000256" key="3">
    <source>
        <dbReference type="ARBA" id="ARBA00022553"/>
    </source>
</evidence>
<evidence type="ECO:0000259" key="9">
    <source>
        <dbReference type="PROSITE" id="PS50109"/>
    </source>
</evidence>
<dbReference type="PROSITE" id="PS50109">
    <property type="entry name" value="HIS_KIN"/>
    <property type="match status" value="1"/>
</dbReference>
<dbReference type="SUPFAM" id="SSF49785">
    <property type="entry name" value="Galactose-binding domain-like"/>
    <property type="match status" value="1"/>
</dbReference>
<gene>
    <name evidence="11" type="ordered locus">Spica_0743</name>
</gene>
<name>F8EYV1_GRAC1</name>
<evidence type="ECO:0000259" key="10">
    <source>
        <dbReference type="PROSITE" id="PS50110"/>
    </source>
</evidence>
<dbReference type="GO" id="GO:0006355">
    <property type="term" value="P:regulation of DNA-templated transcription"/>
    <property type="evidence" value="ECO:0007669"/>
    <property type="project" value="InterPro"/>
</dbReference>
<dbReference type="AlphaFoldDB" id="F8EYV1"/>
<keyword evidence="6" id="KW-1133">Transmembrane helix</keyword>
<dbReference type="CDD" id="cd00156">
    <property type="entry name" value="REC"/>
    <property type="match status" value="1"/>
</dbReference>
<feature type="signal peptide" evidence="7">
    <location>
        <begin position="1"/>
        <end position="20"/>
    </location>
</feature>
<keyword evidence="4" id="KW-0238">DNA-binding</keyword>
<dbReference type="PANTHER" id="PTHR43547">
    <property type="entry name" value="TWO-COMPONENT HISTIDINE KINASE"/>
    <property type="match status" value="1"/>
</dbReference>
<dbReference type="InterPro" id="IPR003594">
    <property type="entry name" value="HATPase_dom"/>
</dbReference>
<evidence type="ECO:0000256" key="4">
    <source>
        <dbReference type="ARBA" id="ARBA00023125"/>
    </source>
</evidence>
<dbReference type="InterPro" id="IPR000792">
    <property type="entry name" value="Tscrpt_reg_LuxR_C"/>
</dbReference>
<dbReference type="Pfam" id="PF00512">
    <property type="entry name" value="HisKA"/>
    <property type="match status" value="1"/>
</dbReference>
<evidence type="ECO:0000256" key="7">
    <source>
        <dbReference type="SAM" id="SignalP"/>
    </source>
</evidence>
<sequence>MLRMLSVLLGFFILCGSLQAEPVQSLRDGWAFSFREHETAPAVEFDSVSVPMNWTFYNKQLGHQREVTSLGIGRYERIVDLGEVQAKSSPESPAPLMLRIGEIGTACAVYIDDRLVAQRGIFGTRPDTHVPMVAPLYIVLPEAMSPRIKLTIEVSNFEDTNGGGIWGQVLLGRADQILGLRDWNVIRDSSIAGIFILVFLFYLVLFMYRRTDRALLLFSLICLAFFFRQITTSEKIAMLVVPSISWNILVRLEYLSLYVVAPLYILFFSVLFGPYPWPRWLTWCGVGLGILASLGVLGLSIPCFIKTLIIIQFYWVLLFVLTFFVLFRALRSKQEDSGLFLFSFSILVLGSLNDILLTRLYIPTLSLVTLAQVVFILIQSLALARRFAREFRRRENLEELNMHLKELDETRSRFLAAASHELRTPVSLIITPIDAILKGSYGETIAHDAQVFSLIRRNCERLKHLAESLLQVLKIDAGMMQPALQQVDLEDFVQNYVALFSAEASKKHIRLESRYPACRDHKLFVNTDPVMLETVVLNLLSNAIKFTPPEGYILIQLEDPETAYIVLSIQDSGPGIPLEQQHKLFTRYAASQGNRDSRIQSFGLGLPLSAEIIKLLGGTITVQSEIGHGSCFKVHIPCWQDTQRHEHKADEKRSSCEPHCKSPKAQSILIVEDDEDMRTFLQENLSRALTVHTARSGQEGLNKIHAGLVPDLIISDVMMHPMDGLAFREQLRSIPGFDAIPFLFISANPEPEVRSRALGTGAVDFIQKPFYIDDLTSKLFALMALRDCQQKGLEERVLRALRTHDVPSSKTQTSLEDRLSYINLTERDREVLELLLQGLSDKEIAVKLNASVRTISNRVSSLLKRTGQPSRSALIAFLGGRER</sequence>
<feature type="chain" id="PRO_5003370168" description="histidine kinase" evidence="7">
    <location>
        <begin position="21"/>
        <end position="883"/>
    </location>
</feature>
<dbReference type="CDD" id="cd06170">
    <property type="entry name" value="LuxR_C_like"/>
    <property type="match status" value="1"/>
</dbReference>
<dbReference type="GO" id="GO:0003677">
    <property type="term" value="F:DNA binding"/>
    <property type="evidence" value="ECO:0007669"/>
    <property type="project" value="UniProtKB-KW"/>
</dbReference>
<dbReference type="InterPro" id="IPR036388">
    <property type="entry name" value="WH-like_DNA-bd_sf"/>
</dbReference>